<dbReference type="GO" id="GO:0022625">
    <property type="term" value="C:cytosolic large ribosomal subunit"/>
    <property type="evidence" value="ECO:0007669"/>
    <property type="project" value="TreeGrafter"/>
</dbReference>
<dbReference type="EMBL" id="BARS01019812">
    <property type="protein sequence ID" value="GAF95034.1"/>
    <property type="molecule type" value="Genomic_DNA"/>
</dbReference>
<sequence length="204" mass="22538">QLSRTSEHRLAMRRNLVASLFEHETISTTIEKAKEAKPFAEKLITLARKGTLAARRRAIAMLGNRDIVADEDGKAVRKGTVVGKLFSELGPRYLDRPGGYTRIIRLSLRRLGDNGQLVLLQLVGEEEKKKKSKSKRSRKKAKKPAKAERAAEAEQAAEAEEAPATKEMAETKETAEEAAQAKAVVEDQQDDESSDQADAGEKEQ</sequence>
<evidence type="ECO:0000256" key="3">
    <source>
        <dbReference type="ARBA" id="ARBA00023274"/>
    </source>
</evidence>
<comment type="similarity">
    <text evidence="1">Belongs to the bacterial ribosomal protein bL17 family.</text>
</comment>
<keyword evidence="2" id="KW-0689">Ribosomal protein</keyword>
<dbReference type="PANTHER" id="PTHR14413">
    <property type="entry name" value="RIBOSOMAL PROTEIN L17"/>
    <property type="match status" value="1"/>
</dbReference>
<name>X0TP93_9ZZZZ</name>
<evidence type="ECO:0000313" key="5">
    <source>
        <dbReference type="EMBL" id="GAF95034.1"/>
    </source>
</evidence>
<dbReference type="HAMAP" id="MF_01368">
    <property type="entry name" value="Ribosomal_bL17"/>
    <property type="match status" value="1"/>
</dbReference>
<protein>
    <recommendedName>
        <fullName evidence="6">50S ribosomal protein L17</fullName>
    </recommendedName>
</protein>
<evidence type="ECO:0000256" key="2">
    <source>
        <dbReference type="ARBA" id="ARBA00022980"/>
    </source>
</evidence>
<evidence type="ECO:0000256" key="4">
    <source>
        <dbReference type="SAM" id="MobiDB-lite"/>
    </source>
</evidence>
<dbReference type="SUPFAM" id="SSF64263">
    <property type="entry name" value="Prokaryotic ribosomal protein L17"/>
    <property type="match status" value="1"/>
</dbReference>
<feature type="compositionally biased region" description="Basic and acidic residues" evidence="4">
    <location>
        <begin position="163"/>
        <end position="175"/>
    </location>
</feature>
<evidence type="ECO:0000256" key="1">
    <source>
        <dbReference type="ARBA" id="ARBA00008777"/>
    </source>
</evidence>
<feature type="compositionally biased region" description="Basic residues" evidence="4">
    <location>
        <begin position="130"/>
        <end position="144"/>
    </location>
</feature>
<accession>X0TP93</accession>
<proteinExistence type="inferred from homology"/>
<evidence type="ECO:0008006" key="6">
    <source>
        <dbReference type="Google" id="ProtNLM"/>
    </source>
</evidence>
<dbReference type="InterPro" id="IPR047859">
    <property type="entry name" value="Ribosomal_bL17_CS"/>
</dbReference>
<gene>
    <name evidence="5" type="ORF">S01H1_32040</name>
</gene>
<dbReference type="AlphaFoldDB" id="X0TP93"/>
<dbReference type="GO" id="GO:0006412">
    <property type="term" value="P:translation"/>
    <property type="evidence" value="ECO:0007669"/>
    <property type="project" value="InterPro"/>
</dbReference>
<feature type="region of interest" description="Disordered" evidence="4">
    <location>
        <begin position="128"/>
        <end position="204"/>
    </location>
</feature>
<feature type="non-terminal residue" evidence="5">
    <location>
        <position position="1"/>
    </location>
</feature>
<dbReference type="PANTHER" id="PTHR14413:SF16">
    <property type="entry name" value="LARGE RIBOSOMAL SUBUNIT PROTEIN BL17M"/>
    <property type="match status" value="1"/>
</dbReference>
<dbReference type="GO" id="GO:0003735">
    <property type="term" value="F:structural constituent of ribosome"/>
    <property type="evidence" value="ECO:0007669"/>
    <property type="project" value="InterPro"/>
</dbReference>
<organism evidence="5">
    <name type="scientific">marine sediment metagenome</name>
    <dbReference type="NCBI Taxonomy" id="412755"/>
    <lineage>
        <taxon>unclassified sequences</taxon>
        <taxon>metagenomes</taxon>
        <taxon>ecological metagenomes</taxon>
    </lineage>
</organism>
<dbReference type="PROSITE" id="PS01167">
    <property type="entry name" value="RIBOSOMAL_L17"/>
    <property type="match status" value="1"/>
</dbReference>
<keyword evidence="3" id="KW-0687">Ribonucleoprotein</keyword>
<dbReference type="Gene3D" id="3.90.1030.10">
    <property type="entry name" value="Ribosomal protein L17"/>
    <property type="match status" value="1"/>
</dbReference>
<dbReference type="InterPro" id="IPR036373">
    <property type="entry name" value="Ribosomal_bL17_sf"/>
</dbReference>
<comment type="caution">
    <text evidence="5">The sequence shown here is derived from an EMBL/GenBank/DDBJ whole genome shotgun (WGS) entry which is preliminary data.</text>
</comment>
<reference evidence="5" key="1">
    <citation type="journal article" date="2014" name="Front. Microbiol.">
        <title>High frequency of phylogenetically diverse reductive dehalogenase-homologous genes in deep subseafloor sedimentary metagenomes.</title>
        <authorList>
            <person name="Kawai M."/>
            <person name="Futagami T."/>
            <person name="Toyoda A."/>
            <person name="Takaki Y."/>
            <person name="Nishi S."/>
            <person name="Hori S."/>
            <person name="Arai W."/>
            <person name="Tsubouchi T."/>
            <person name="Morono Y."/>
            <person name="Uchiyama I."/>
            <person name="Ito T."/>
            <person name="Fujiyama A."/>
            <person name="Inagaki F."/>
            <person name="Takami H."/>
        </authorList>
    </citation>
    <scope>NUCLEOTIDE SEQUENCE</scope>
    <source>
        <strain evidence="5">Expedition CK06-06</strain>
    </source>
</reference>
<dbReference type="NCBIfam" id="TIGR00059">
    <property type="entry name" value="L17"/>
    <property type="match status" value="1"/>
</dbReference>
<dbReference type="InterPro" id="IPR000456">
    <property type="entry name" value="Ribosomal_bL17"/>
</dbReference>
<dbReference type="Pfam" id="PF01196">
    <property type="entry name" value="Ribosomal_L17"/>
    <property type="match status" value="1"/>
</dbReference>